<dbReference type="RefSeq" id="WP_028872718.1">
    <property type="nucleotide sequence ID" value="NZ_VOSB01000021.1"/>
</dbReference>
<organism evidence="2 3">
    <name type="scientific">Psychroserpens burtonensis</name>
    <dbReference type="NCBI Taxonomy" id="49278"/>
    <lineage>
        <taxon>Bacteria</taxon>
        <taxon>Pseudomonadati</taxon>
        <taxon>Bacteroidota</taxon>
        <taxon>Flavobacteriia</taxon>
        <taxon>Flavobacteriales</taxon>
        <taxon>Flavobacteriaceae</taxon>
        <taxon>Psychroserpens</taxon>
    </lineage>
</organism>
<keyword evidence="3" id="KW-1185">Reference proteome</keyword>
<feature type="transmembrane region" description="Helical" evidence="1">
    <location>
        <begin position="42"/>
        <end position="61"/>
    </location>
</feature>
<keyword evidence="1" id="KW-0812">Transmembrane</keyword>
<protein>
    <submittedName>
        <fullName evidence="2">Uncharacterized protein</fullName>
    </submittedName>
</protein>
<sequence>MSKTFYKLLSFFFGIFCFGGIKQTYRVLTSSAPDIVSKRTYLTIMALLITGAFLSLTIYFYRKGTNKH</sequence>
<evidence type="ECO:0000313" key="3">
    <source>
        <dbReference type="Proteomes" id="UP000321938"/>
    </source>
</evidence>
<name>A0A5C7B603_9FLAO</name>
<dbReference type="EMBL" id="VOSB01000021">
    <property type="protein sequence ID" value="TXE16055.1"/>
    <property type="molecule type" value="Genomic_DNA"/>
</dbReference>
<reference evidence="2 3" key="1">
    <citation type="submission" date="2019-08" db="EMBL/GenBank/DDBJ databases">
        <title>Genome of Psychroserpens burtonensis ACAM 167.</title>
        <authorList>
            <person name="Bowman J.P."/>
        </authorList>
    </citation>
    <scope>NUCLEOTIDE SEQUENCE [LARGE SCALE GENOMIC DNA]</scope>
    <source>
        <strain evidence="2 3">ACAM 167</strain>
    </source>
</reference>
<evidence type="ECO:0000256" key="1">
    <source>
        <dbReference type="SAM" id="Phobius"/>
    </source>
</evidence>
<gene>
    <name evidence="2" type="ORF">ES692_14145</name>
</gene>
<keyword evidence="1" id="KW-0472">Membrane</keyword>
<dbReference type="Proteomes" id="UP000321938">
    <property type="component" value="Unassembled WGS sequence"/>
</dbReference>
<dbReference type="STRING" id="1123037.GCA_000425305_03009"/>
<accession>A0A5C7B603</accession>
<dbReference type="AlphaFoldDB" id="A0A5C7B603"/>
<keyword evidence="1" id="KW-1133">Transmembrane helix</keyword>
<evidence type="ECO:0000313" key="2">
    <source>
        <dbReference type="EMBL" id="TXE16055.1"/>
    </source>
</evidence>
<comment type="caution">
    <text evidence="2">The sequence shown here is derived from an EMBL/GenBank/DDBJ whole genome shotgun (WGS) entry which is preliminary data.</text>
</comment>
<proteinExistence type="predicted"/>
<dbReference type="OrthoDB" id="1454472at2"/>